<dbReference type="PROSITE" id="PS51318">
    <property type="entry name" value="TAT"/>
    <property type="match status" value="1"/>
</dbReference>
<dbReference type="Gene3D" id="3.40.190.10">
    <property type="entry name" value="Periplasmic binding protein-like II"/>
    <property type="match status" value="2"/>
</dbReference>
<comment type="subunit">
    <text evidence="5">The complex is composed of two ATP-binding proteins (ModC), two transmembrane proteins (ModB) and a solute-binding protein (ModA).</text>
</comment>
<feature type="binding site" evidence="6">
    <location>
        <position position="181"/>
    </location>
    <ligand>
        <name>molybdate</name>
        <dbReference type="ChEBI" id="CHEBI:36264"/>
    </ligand>
</feature>
<keyword evidence="2 6" id="KW-0500">Molybdenum</keyword>
<dbReference type="Proteomes" id="UP000289220">
    <property type="component" value="Unassembled WGS sequence"/>
</dbReference>
<dbReference type="SUPFAM" id="SSF53850">
    <property type="entry name" value="Periplasmic binding protein-like II"/>
    <property type="match status" value="1"/>
</dbReference>
<dbReference type="RefSeq" id="WP_008263547.1">
    <property type="nucleotide sequence ID" value="NZ_CP048751.1"/>
</dbReference>
<dbReference type="InterPro" id="IPR050682">
    <property type="entry name" value="ModA/WtpA"/>
</dbReference>
<reference evidence="7 8" key="1">
    <citation type="submission" date="2018-11" db="EMBL/GenBank/DDBJ databases">
        <authorList>
            <person name="Peiro R."/>
            <person name="Begona"/>
            <person name="Cbmso G."/>
            <person name="Lopez M."/>
            <person name="Gonzalez S."/>
            <person name="Sacristan E."/>
            <person name="Castillo E."/>
        </authorList>
    </citation>
    <scope>NUCLEOTIDE SEQUENCE [LARGE SCALE GENOMIC DNA]</scope>
    <source>
        <strain evidence="7">Brev_genome</strain>
    </source>
</reference>
<evidence type="ECO:0000256" key="1">
    <source>
        <dbReference type="ARBA" id="ARBA00009175"/>
    </source>
</evidence>
<dbReference type="PANTHER" id="PTHR30632">
    <property type="entry name" value="MOLYBDATE-BINDING PERIPLASMIC PROTEIN"/>
    <property type="match status" value="1"/>
</dbReference>
<keyword evidence="4" id="KW-0732">Signal</keyword>
<organism evidence="7 8">
    <name type="scientific">Brevundimonas mediterranea</name>
    <dbReference type="NCBI Taxonomy" id="74329"/>
    <lineage>
        <taxon>Bacteria</taxon>
        <taxon>Pseudomonadati</taxon>
        <taxon>Pseudomonadota</taxon>
        <taxon>Alphaproteobacteria</taxon>
        <taxon>Caulobacterales</taxon>
        <taxon>Caulobacteraceae</taxon>
        <taxon>Brevundimonas</taxon>
    </lineage>
</organism>
<gene>
    <name evidence="7" type="primary">modA</name>
    <name evidence="7" type="ORF">BREV_BREV_00750</name>
</gene>
<evidence type="ECO:0000256" key="4">
    <source>
        <dbReference type="ARBA" id="ARBA00022729"/>
    </source>
</evidence>
<dbReference type="GO" id="GO:0015689">
    <property type="term" value="P:molybdate ion transport"/>
    <property type="evidence" value="ECO:0007669"/>
    <property type="project" value="InterPro"/>
</dbReference>
<feature type="binding site" evidence="6">
    <location>
        <position position="199"/>
    </location>
    <ligand>
        <name>molybdate</name>
        <dbReference type="ChEBI" id="CHEBI:36264"/>
    </ligand>
</feature>
<comment type="similarity">
    <text evidence="1">Belongs to the bacterial solute-binding protein ModA family.</text>
</comment>
<feature type="binding site" evidence="6">
    <location>
        <position position="154"/>
    </location>
    <ligand>
        <name>molybdate</name>
        <dbReference type="ChEBI" id="CHEBI:36264"/>
    </ligand>
</feature>
<accession>A0A7Z8Y6X4</accession>
<evidence type="ECO:0000313" key="8">
    <source>
        <dbReference type="Proteomes" id="UP000289220"/>
    </source>
</evidence>
<feature type="binding site" evidence="6">
    <location>
        <position position="42"/>
    </location>
    <ligand>
        <name>molybdate</name>
        <dbReference type="ChEBI" id="CHEBI:36264"/>
    </ligand>
</feature>
<keyword evidence="3 6" id="KW-0479">Metal-binding</keyword>
<dbReference type="AlphaFoldDB" id="A0A7Z8Y6X4"/>
<sequence>MSMKEGDVGRRRVLALIGATALAGCAPRSSEDRPLDLFAAASLREVLDAAAAQYDRSSGRRVRATYAGSAQLARQIAQGAPADLFISADEDWMDWLQGRGLVEIAARRRLAANRLVLVAPASAAAGMVDLASPDAVAQRLGEGRLAIAEASVPAGRYGRQALMRLNLWSQVKDRLAPTADVRAALALVARGETPLGVVYATDARVEAKVRVAAVFPTDAHVPILYPGAPVRRLDGAGDIQGAQVFLDFLTSPQGQALFREFGFAPPV</sequence>
<evidence type="ECO:0000256" key="3">
    <source>
        <dbReference type="ARBA" id="ARBA00022723"/>
    </source>
</evidence>
<dbReference type="InterPro" id="IPR006311">
    <property type="entry name" value="TAT_signal"/>
</dbReference>
<dbReference type="GO" id="GO:0030973">
    <property type="term" value="F:molybdate ion binding"/>
    <property type="evidence" value="ECO:0007669"/>
    <property type="project" value="TreeGrafter"/>
</dbReference>
<dbReference type="EMBL" id="UXHF01000009">
    <property type="protein sequence ID" value="VDC52086.1"/>
    <property type="molecule type" value="Genomic_DNA"/>
</dbReference>
<dbReference type="InterPro" id="IPR005950">
    <property type="entry name" value="ModA"/>
</dbReference>
<dbReference type="PANTHER" id="PTHR30632:SF17">
    <property type="entry name" value="MOLYBDATE-BINDING PROTEIN MODA"/>
    <property type="match status" value="1"/>
</dbReference>
<dbReference type="GO" id="GO:0030288">
    <property type="term" value="C:outer membrane-bounded periplasmic space"/>
    <property type="evidence" value="ECO:0007669"/>
    <property type="project" value="TreeGrafter"/>
</dbReference>
<dbReference type="PIRSF" id="PIRSF004846">
    <property type="entry name" value="ModA"/>
    <property type="match status" value="1"/>
</dbReference>
<evidence type="ECO:0000256" key="5">
    <source>
        <dbReference type="ARBA" id="ARBA00062515"/>
    </source>
</evidence>
<evidence type="ECO:0000256" key="6">
    <source>
        <dbReference type="PIRSR" id="PIRSR004846-1"/>
    </source>
</evidence>
<dbReference type="NCBIfam" id="TIGR01256">
    <property type="entry name" value="modA"/>
    <property type="match status" value="1"/>
</dbReference>
<dbReference type="FunFam" id="3.40.190.10:FF:000035">
    <property type="entry name" value="Molybdate ABC transporter substrate-binding protein"/>
    <property type="match status" value="1"/>
</dbReference>
<dbReference type="GO" id="GO:1901359">
    <property type="term" value="F:tungstate binding"/>
    <property type="evidence" value="ECO:0007669"/>
    <property type="project" value="UniProtKB-ARBA"/>
</dbReference>
<dbReference type="PROSITE" id="PS51257">
    <property type="entry name" value="PROKAR_LIPOPROTEIN"/>
    <property type="match status" value="1"/>
</dbReference>
<feature type="binding site" evidence="6">
    <location>
        <position position="69"/>
    </location>
    <ligand>
        <name>molybdate</name>
        <dbReference type="ChEBI" id="CHEBI:36264"/>
    </ligand>
</feature>
<evidence type="ECO:0000313" key="7">
    <source>
        <dbReference type="EMBL" id="VDC52086.1"/>
    </source>
</evidence>
<dbReference type="Pfam" id="PF13531">
    <property type="entry name" value="SBP_bac_11"/>
    <property type="match status" value="1"/>
</dbReference>
<protein>
    <submittedName>
        <fullName evidence="7">Molybdate-binding periplasmic protein</fullName>
    </submittedName>
</protein>
<dbReference type="GO" id="GO:0046872">
    <property type="term" value="F:metal ion binding"/>
    <property type="evidence" value="ECO:0007669"/>
    <property type="project" value="UniProtKB-KW"/>
</dbReference>
<proteinExistence type="inferred from homology"/>
<comment type="caution">
    <text evidence="7">The sequence shown here is derived from an EMBL/GenBank/DDBJ whole genome shotgun (WGS) entry which is preliminary data.</text>
</comment>
<keyword evidence="8" id="KW-1185">Reference proteome</keyword>
<evidence type="ECO:0000256" key="2">
    <source>
        <dbReference type="ARBA" id="ARBA00022505"/>
    </source>
</evidence>
<name>A0A7Z8Y6X4_9CAUL</name>